<dbReference type="Proteomes" id="UP000326912">
    <property type="component" value="Unassembled WGS sequence"/>
</dbReference>
<dbReference type="AlphaFoldDB" id="A0A5J4KNF7"/>
<accession>A0A5J4KNF7</accession>
<comment type="caution">
    <text evidence="3">The sequence shown here is derived from an EMBL/GenBank/DDBJ whole genome shotgun (WGS) entry which is preliminary data.</text>
</comment>
<organism evidence="3 4">
    <name type="scientific">Dictyobacter vulcani</name>
    <dbReference type="NCBI Taxonomy" id="2607529"/>
    <lineage>
        <taxon>Bacteria</taxon>
        <taxon>Bacillati</taxon>
        <taxon>Chloroflexota</taxon>
        <taxon>Ktedonobacteria</taxon>
        <taxon>Ktedonobacterales</taxon>
        <taxon>Dictyobacteraceae</taxon>
        <taxon>Dictyobacter</taxon>
    </lineage>
</organism>
<dbReference type="PANTHER" id="PTHR35176">
    <property type="entry name" value="HEME OXYGENASE HI_0854-RELATED"/>
    <property type="match status" value="1"/>
</dbReference>
<dbReference type="GO" id="GO:0016627">
    <property type="term" value="F:oxidoreductase activity, acting on the CH-CH group of donors"/>
    <property type="evidence" value="ECO:0007669"/>
    <property type="project" value="TreeGrafter"/>
</dbReference>
<dbReference type="Gene3D" id="2.30.110.10">
    <property type="entry name" value="Electron Transport, Fmn-binding Protein, Chain A"/>
    <property type="match status" value="1"/>
</dbReference>
<name>A0A5J4KNF7_9CHLR</name>
<dbReference type="InterPro" id="IPR019920">
    <property type="entry name" value="F420-binding_dom_put"/>
</dbReference>
<dbReference type="Pfam" id="PF01243">
    <property type="entry name" value="PNPOx_N"/>
    <property type="match status" value="1"/>
</dbReference>
<dbReference type="GO" id="GO:0070967">
    <property type="term" value="F:coenzyme F420 binding"/>
    <property type="evidence" value="ECO:0007669"/>
    <property type="project" value="TreeGrafter"/>
</dbReference>
<keyword evidence="4" id="KW-1185">Reference proteome</keyword>
<dbReference type="SUPFAM" id="SSF50475">
    <property type="entry name" value="FMN-binding split barrel"/>
    <property type="match status" value="1"/>
</dbReference>
<sequence>MAGLNNQTVQQILQGKSFAHLATIGVNGDPQTSPMWFLWDGEHIKFTHTTSRTKYENIKRDPRVSVSITDERDPYIYAEFRGVVERIEEDPEGAFYDTLAKRYGSKSRYPGDERVILHVKVEHVVGQSL</sequence>
<dbReference type="GO" id="GO:0005829">
    <property type="term" value="C:cytosol"/>
    <property type="evidence" value="ECO:0007669"/>
    <property type="project" value="TreeGrafter"/>
</dbReference>
<reference evidence="3 4" key="1">
    <citation type="submission" date="2019-10" db="EMBL/GenBank/DDBJ databases">
        <title>Dictyobacter vulcani sp. nov., within the class Ktedonobacteria, isolated from soil of volcanic Mt. Zao.</title>
        <authorList>
            <person name="Zheng Y."/>
            <person name="Wang C.M."/>
            <person name="Sakai Y."/>
            <person name="Abe K."/>
            <person name="Yokota A."/>
            <person name="Yabe S."/>
        </authorList>
    </citation>
    <scope>NUCLEOTIDE SEQUENCE [LARGE SCALE GENOMIC DNA]</scope>
    <source>
        <strain evidence="3 4">W12</strain>
    </source>
</reference>
<gene>
    <name evidence="3" type="ORF">KDW_53900</name>
</gene>
<dbReference type="EMBL" id="BKZW01000003">
    <property type="protein sequence ID" value="GER91228.1"/>
    <property type="molecule type" value="Genomic_DNA"/>
</dbReference>
<dbReference type="RefSeq" id="WP_151758890.1">
    <property type="nucleotide sequence ID" value="NZ_BKZW01000003.1"/>
</dbReference>
<evidence type="ECO:0000313" key="3">
    <source>
        <dbReference type="EMBL" id="GER91228.1"/>
    </source>
</evidence>
<protein>
    <submittedName>
        <fullName evidence="3">Putative pyridoxamine 5'-phosphate oxidase</fullName>
    </submittedName>
</protein>
<evidence type="ECO:0000313" key="4">
    <source>
        <dbReference type="Proteomes" id="UP000326912"/>
    </source>
</evidence>
<feature type="domain" description="Pyridoxamine 5'-phosphate oxidase N-terminal" evidence="2">
    <location>
        <begin position="8"/>
        <end position="124"/>
    </location>
</feature>
<evidence type="ECO:0000259" key="2">
    <source>
        <dbReference type="Pfam" id="PF01243"/>
    </source>
</evidence>
<proteinExistence type="predicted"/>
<dbReference type="PANTHER" id="PTHR35176:SF6">
    <property type="entry name" value="HEME OXYGENASE HI_0854-RELATED"/>
    <property type="match status" value="1"/>
</dbReference>
<evidence type="ECO:0000256" key="1">
    <source>
        <dbReference type="ARBA" id="ARBA00023002"/>
    </source>
</evidence>
<keyword evidence="1" id="KW-0560">Oxidoreductase</keyword>
<dbReference type="InterPro" id="IPR012349">
    <property type="entry name" value="Split_barrel_FMN-bd"/>
</dbReference>
<dbReference type="InterPro" id="IPR011576">
    <property type="entry name" value="Pyridox_Oxase_N"/>
</dbReference>
<dbReference type="InterPro" id="IPR052019">
    <property type="entry name" value="F420H2_bilvrd_red/Heme_oxyg"/>
</dbReference>
<dbReference type="NCBIfam" id="TIGR03618">
    <property type="entry name" value="Rv1155_F420"/>
    <property type="match status" value="1"/>
</dbReference>